<feature type="binding site" evidence="13">
    <location>
        <position position="127"/>
    </location>
    <ligand>
        <name>[4Fe-4S] cluster</name>
        <dbReference type="ChEBI" id="CHEBI:49883"/>
    </ligand>
</feature>
<keyword evidence="6 13" id="KW-0479">Metal-binding</keyword>
<keyword evidence="2 13" id="KW-0963">Cytoplasm</keyword>
<keyword evidence="9 13" id="KW-0460">Magnesium</keyword>
<evidence type="ECO:0000256" key="12">
    <source>
        <dbReference type="ARBA" id="ARBA00023014"/>
    </source>
</evidence>
<comment type="pathway">
    <text evidence="13">tRNA modification.</text>
</comment>
<dbReference type="NCBIfam" id="NF007972">
    <property type="entry name" value="PRK10696.1"/>
    <property type="match status" value="1"/>
</dbReference>
<evidence type="ECO:0000313" key="16">
    <source>
        <dbReference type="Proteomes" id="UP001180453"/>
    </source>
</evidence>
<evidence type="ECO:0000256" key="8">
    <source>
        <dbReference type="ARBA" id="ARBA00022840"/>
    </source>
</evidence>
<comment type="subunit">
    <text evidence="13">Homodimer.</text>
</comment>
<keyword evidence="1 13" id="KW-0004">4Fe-4S</keyword>
<dbReference type="EC" id="2.8.1.-" evidence="13"/>
<dbReference type="InterPro" id="IPR014729">
    <property type="entry name" value="Rossmann-like_a/b/a_fold"/>
</dbReference>
<evidence type="ECO:0000256" key="5">
    <source>
        <dbReference type="ARBA" id="ARBA00022694"/>
    </source>
</evidence>
<dbReference type="Proteomes" id="UP001180453">
    <property type="component" value="Unassembled WGS sequence"/>
</dbReference>
<comment type="caution">
    <text evidence="15">The sequence shown here is derived from an EMBL/GenBank/DDBJ whole genome shotgun (WGS) entry which is preliminary data.</text>
</comment>
<evidence type="ECO:0000256" key="10">
    <source>
        <dbReference type="ARBA" id="ARBA00022884"/>
    </source>
</evidence>
<evidence type="ECO:0000256" key="3">
    <source>
        <dbReference type="ARBA" id="ARBA00022555"/>
    </source>
</evidence>
<keyword evidence="3 13" id="KW-0820">tRNA-binding</keyword>
<dbReference type="PIRSF" id="PIRSF004976">
    <property type="entry name" value="ATPase_YdaO"/>
    <property type="match status" value="1"/>
</dbReference>
<evidence type="ECO:0000256" key="2">
    <source>
        <dbReference type="ARBA" id="ARBA00022490"/>
    </source>
</evidence>
<dbReference type="Gene3D" id="3.40.50.620">
    <property type="entry name" value="HUPs"/>
    <property type="match status" value="1"/>
</dbReference>
<dbReference type="HAMAP" id="MF_01850">
    <property type="entry name" value="TtcA"/>
    <property type="match status" value="1"/>
</dbReference>
<evidence type="ECO:0000256" key="11">
    <source>
        <dbReference type="ARBA" id="ARBA00023004"/>
    </source>
</evidence>
<comment type="catalytic activity">
    <reaction evidence="13">
        <text>cytidine(32) in tRNA + S-sulfanyl-L-cysteinyl-[cysteine desulfurase] + AH2 + ATP = 2-thiocytidine(32) in tRNA + L-cysteinyl-[cysteine desulfurase] + A + AMP + diphosphate + H(+)</text>
        <dbReference type="Rhea" id="RHEA:57048"/>
        <dbReference type="Rhea" id="RHEA-COMP:10288"/>
        <dbReference type="Rhea" id="RHEA-COMP:12157"/>
        <dbReference type="Rhea" id="RHEA-COMP:12158"/>
        <dbReference type="Rhea" id="RHEA-COMP:14821"/>
        <dbReference type="ChEBI" id="CHEBI:13193"/>
        <dbReference type="ChEBI" id="CHEBI:15378"/>
        <dbReference type="ChEBI" id="CHEBI:17499"/>
        <dbReference type="ChEBI" id="CHEBI:29950"/>
        <dbReference type="ChEBI" id="CHEBI:30616"/>
        <dbReference type="ChEBI" id="CHEBI:33019"/>
        <dbReference type="ChEBI" id="CHEBI:61963"/>
        <dbReference type="ChEBI" id="CHEBI:82748"/>
        <dbReference type="ChEBI" id="CHEBI:141453"/>
        <dbReference type="ChEBI" id="CHEBI:456215"/>
    </reaction>
</comment>
<evidence type="ECO:0000256" key="7">
    <source>
        <dbReference type="ARBA" id="ARBA00022741"/>
    </source>
</evidence>
<dbReference type="Pfam" id="PF01171">
    <property type="entry name" value="ATP_bind_3"/>
    <property type="match status" value="1"/>
</dbReference>
<keyword evidence="7 13" id="KW-0547">Nucleotide-binding</keyword>
<dbReference type="InterPro" id="IPR011063">
    <property type="entry name" value="TilS/TtcA_N"/>
</dbReference>
<protein>
    <recommendedName>
        <fullName evidence="13">tRNA-cytidine(32) 2-sulfurtransferase</fullName>
        <ecNumber evidence="13">2.8.1.-</ecNumber>
    </recommendedName>
    <alternativeName>
        <fullName evidence="13">Two-thiocytidine biosynthesis protein A</fullName>
    </alternativeName>
    <alternativeName>
        <fullName evidence="13">tRNA 2-thiocytidine biosynthesis protein TtcA</fullName>
    </alternativeName>
</protein>
<feature type="binding site" evidence="13">
    <location>
        <position position="218"/>
    </location>
    <ligand>
        <name>[4Fe-4S] cluster</name>
        <dbReference type="ChEBI" id="CHEBI:49883"/>
    </ligand>
</feature>
<feature type="binding site" evidence="13">
    <location>
        <position position="130"/>
    </location>
    <ligand>
        <name>[4Fe-4S] cluster</name>
        <dbReference type="ChEBI" id="CHEBI:49883"/>
    </ligand>
</feature>
<dbReference type="PANTHER" id="PTHR43686">
    <property type="entry name" value="SULFURTRANSFERASE-RELATED"/>
    <property type="match status" value="1"/>
</dbReference>
<dbReference type="EMBL" id="JAVDXU010000001">
    <property type="protein sequence ID" value="MDR7269092.1"/>
    <property type="molecule type" value="Genomic_DNA"/>
</dbReference>
<organism evidence="15 16">
    <name type="scientific">Roseateles saccharophilus</name>
    <name type="common">Pseudomonas saccharophila</name>
    <dbReference type="NCBI Taxonomy" id="304"/>
    <lineage>
        <taxon>Bacteria</taxon>
        <taxon>Pseudomonadati</taxon>
        <taxon>Pseudomonadota</taxon>
        <taxon>Betaproteobacteria</taxon>
        <taxon>Burkholderiales</taxon>
        <taxon>Sphaerotilaceae</taxon>
        <taxon>Roseateles</taxon>
    </lineage>
</organism>
<feature type="short sequence motif" description="PP-loop motif" evidence="13">
    <location>
        <begin position="52"/>
        <end position="57"/>
    </location>
</feature>
<comment type="miscellaneous">
    <text evidence="13">The thiolation reaction likely consists of two steps: a first activation step by ATP to form an adenylated intermediate of the target base of tRNA, and a second nucleophilic substitution step of the sulfur (S) atom supplied by the hydrosulfide attached to the Fe-S cluster.</text>
</comment>
<accession>A0ABU1YJQ8</accession>
<evidence type="ECO:0000259" key="14">
    <source>
        <dbReference type="Pfam" id="PF01171"/>
    </source>
</evidence>
<comment type="function">
    <text evidence="13">Catalyzes the ATP-dependent 2-thiolation of cytidine in position 32 of tRNA, to form 2-thiocytidine (s(2)C32). The sulfur atoms are provided by the cysteine/cysteine desulfurase (IscS) system.</text>
</comment>
<keyword evidence="16" id="KW-1185">Reference proteome</keyword>
<comment type="subcellular location">
    <subcellularLocation>
        <location evidence="13">Cytoplasm</location>
    </subcellularLocation>
</comment>
<comment type="similarity">
    <text evidence="13">Belongs to the TtcA family.</text>
</comment>
<gene>
    <name evidence="13" type="primary">ttcA</name>
    <name evidence="15" type="ORF">J2X20_001721</name>
</gene>
<keyword evidence="11 13" id="KW-0408">Iron</keyword>
<feature type="domain" description="tRNA(Ile)-lysidine/2-thiocytidine synthase N-terminal" evidence="14">
    <location>
        <begin position="46"/>
        <end position="209"/>
    </location>
</feature>
<evidence type="ECO:0000256" key="4">
    <source>
        <dbReference type="ARBA" id="ARBA00022679"/>
    </source>
</evidence>
<evidence type="ECO:0000256" key="1">
    <source>
        <dbReference type="ARBA" id="ARBA00022485"/>
    </source>
</evidence>
<comment type="cofactor">
    <cofactor evidence="13">
        <name>[4Fe-4S] cluster</name>
        <dbReference type="ChEBI" id="CHEBI:49883"/>
    </cofactor>
    <text evidence="13">Binds 1 [4Fe-4S] cluster per subunit. The cluster is chelated by three Cys residues, the fourth Fe has a free coordination site that may bind a sulfur atom transferred from the persulfide of IscS.</text>
</comment>
<evidence type="ECO:0000313" key="15">
    <source>
        <dbReference type="EMBL" id="MDR7269092.1"/>
    </source>
</evidence>
<proteinExistence type="inferred from homology"/>
<keyword evidence="8 13" id="KW-0067">ATP-binding</keyword>
<keyword evidence="5 13" id="KW-0819">tRNA processing</keyword>
<reference evidence="15 16" key="1">
    <citation type="submission" date="2023-07" db="EMBL/GenBank/DDBJ databases">
        <title>Sorghum-associated microbial communities from plants grown in Nebraska, USA.</title>
        <authorList>
            <person name="Schachtman D."/>
        </authorList>
    </citation>
    <scope>NUCLEOTIDE SEQUENCE [LARGE SCALE GENOMIC DNA]</scope>
    <source>
        <strain evidence="15 16">BE314</strain>
    </source>
</reference>
<evidence type="ECO:0000256" key="13">
    <source>
        <dbReference type="HAMAP-Rule" id="MF_01850"/>
    </source>
</evidence>
<dbReference type="InterPro" id="IPR035107">
    <property type="entry name" value="tRNA_thiolation_TtcA_Ctu1"/>
</dbReference>
<keyword evidence="4 13" id="KW-0808">Transferase</keyword>
<evidence type="ECO:0000256" key="9">
    <source>
        <dbReference type="ARBA" id="ARBA00022842"/>
    </source>
</evidence>
<keyword evidence="12 13" id="KW-0411">Iron-sulfur</keyword>
<dbReference type="InterPro" id="IPR012089">
    <property type="entry name" value="tRNA_Cyd_32_2_STrfase"/>
</dbReference>
<keyword evidence="10 13" id="KW-0694">RNA-binding</keyword>
<dbReference type="RefSeq" id="WP_310263436.1">
    <property type="nucleotide sequence ID" value="NZ_JAVDXU010000001.1"/>
</dbReference>
<evidence type="ECO:0000256" key="6">
    <source>
        <dbReference type="ARBA" id="ARBA00022723"/>
    </source>
</evidence>
<name>A0ABU1YJQ8_ROSSA</name>
<comment type="cofactor">
    <cofactor evidence="13">
        <name>Mg(2+)</name>
        <dbReference type="ChEBI" id="CHEBI:18420"/>
    </cofactor>
</comment>
<sequence>MSEVLDLEQAAAEKKAAHEINKLSKRLHRQVGQAITDFNMIEDGDKVMVCLSGGKDSYAMLDILLNLQQRAPIKFSLVAVNLDQKQPGFPEEVLPNYLRSRGVDFHIENQDTYSIVKKLIPEGKTTCSLCSRLRRGILYRVAGELGATKIALGHHRDDMVTTLFLNMFFGSRMKGMPPKLVSDDGKNVVIRPLAYVKEPDLVRWAEHREFPIIPCNLCGSQENLQRVQVKAMINEWEKRYPGRIDNIFTAMGNIVPSHMMDKKLFPFETMKATGVADAGGDIAFDDDESCATPSPAASVITLQR</sequence>
<dbReference type="CDD" id="cd24138">
    <property type="entry name" value="TtcA-like"/>
    <property type="match status" value="1"/>
</dbReference>
<dbReference type="PANTHER" id="PTHR43686:SF1">
    <property type="entry name" value="AMINOTRAN_5 DOMAIN-CONTAINING PROTEIN"/>
    <property type="match status" value="1"/>
</dbReference>
<dbReference type="SUPFAM" id="SSF52402">
    <property type="entry name" value="Adenine nucleotide alpha hydrolases-like"/>
    <property type="match status" value="1"/>
</dbReference>